<keyword evidence="2" id="KW-1185">Reference proteome</keyword>
<sequence>MYIKKSTYYFVMYIKTCTFEYRIKQVGLDMTTTIKSEVFNQADQQLVTCKAFIRELPDFKELYLSEMDSEKQDGDEEDHLFIQITKEKEVYINGRAISHKMVKEIINFISI</sequence>
<proteinExistence type="predicted"/>
<dbReference type="KEGG" id="pcm:AY601_4101"/>
<reference evidence="1 2" key="1">
    <citation type="submission" date="2016-03" db="EMBL/GenBank/DDBJ databases">
        <title>Complete genome sequence of Pedobacter cryoconitis PAMC 27485.</title>
        <authorList>
            <person name="Lee J."/>
            <person name="Kim O.-S."/>
        </authorList>
    </citation>
    <scope>NUCLEOTIDE SEQUENCE [LARGE SCALE GENOMIC DNA]</scope>
    <source>
        <strain evidence="1 2">PAMC 27485</strain>
    </source>
</reference>
<dbReference type="Proteomes" id="UP000071561">
    <property type="component" value="Chromosome"/>
</dbReference>
<dbReference type="PATRIC" id="fig|188932.3.peg.4257"/>
<evidence type="ECO:0000313" key="1">
    <source>
        <dbReference type="EMBL" id="AMQ00952.1"/>
    </source>
</evidence>
<dbReference type="EMBL" id="CP014504">
    <property type="protein sequence ID" value="AMQ00952.1"/>
    <property type="molecule type" value="Genomic_DNA"/>
</dbReference>
<protein>
    <submittedName>
        <fullName evidence="1">Uncharacterized protein</fullName>
    </submittedName>
</protein>
<dbReference type="AlphaFoldDB" id="A0A127VI59"/>
<name>A0A127VI59_9SPHI</name>
<gene>
    <name evidence="1" type="ORF">AY601_4101</name>
</gene>
<accession>A0A127VI59</accession>
<evidence type="ECO:0000313" key="2">
    <source>
        <dbReference type="Proteomes" id="UP000071561"/>
    </source>
</evidence>
<organism evidence="1 2">
    <name type="scientific">Pedobacter cryoconitis</name>
    <dbReference type="NCBI Taxonomy" id="188932"/>
    <lineage>
        <taxon>Bacteria</taxon>
        <taxon>Pseudomonadati</taxon>
        <taxon>Bacteroidota</taxon>
        <taxon>Sphingobacteriia</taxon>
        <taxon>Sphingobacteriales</taxon>
        <taxon>Sphingobacteriaceae</taxon>
        <taxon>Pedobacter</taxon>
    </lineage>
</organism>